<accession>A0A9Q1IUA4</accession>
<organism evidence="1 2">
    <name type="scientific">Synaphobranchus kaupii</name>
    <name type="common">Kaup's arrowtooth eel</name>
    <dbReference type="NCBI Taxonomy" id="118154"/>
    <lineage>
        <taxon>Eukaryota</taxon>
        <taxon>Metazoa</taxon>
        <taxon>Chordata</taxon>
        <taxon>Craniata</taxon>
        <taxon>Vertebrata</taxon>
        <taxon>Euteleostomi</taxon>
        <taxon>Actinopterygii</taxon>
        <taxon>Neopterygii</taxon>
        <taxon>Teleostei</taxon>
        <taxon>Anguilliformes</taxon>
        <taxon>Synaphobranchidae</taxon>
        <taxon>Synaphobranchus</taxon>
    </lineage>
</organism>
<keyword evidence="2" id="KW-1185">Reference proteome</keyword>
<evidence type="ECO:0000313" key="2">
    <source>
        <dbReference type="Proteomes" id="UP001152622"/>
    </source>
</evidence>
<dbReference type="EMBL" id="JAINUF010000007">
    <property type="protein sequence ID" value="KAJ8353239.1"/>
    <property type="molecule type" value="Genomic_DNA"/>
</dbReference>
<proteinExistence type="predicted"/>
<dbReference type="Proteomes" id="UP001152622">
    <property type="component" value="Chromosome 7"/>
</dbReference>
<dbReference type="AlphaFoldDB" id="A0A9Q1IUA4"/>
<gene>
    <name evidence="1" type="ORF">SKAU_G00208060</name>
</gene>
<comment type="caution">
    <text evidence="1">The sequence shown here is derived from an EMBL/GenBank/DDBJ whole genome shotgun (WGS) entry which is preliminary data.</text>
</comment>
<protein>
    <submittedName>
        <fullName evidence="1">Uncharacterized protein</fullName>
    </submittedName>
</protein>
<name>A0A9Q1IUA4_SYNKA</name>
<reference evidence="1" key="1">
    <citation type="journal article" date="2023" name="Science">
        <title>Genome structures resolve the early diversification of teleost fishes.</title>
        <authorList>
            <person name="Parey E."/>
            <person name="Louis A."/>
            <person name="Montfort J."/>
            <person name="Bouchez O."/>
            <person name="Roques C."/>
            <person name="Iampietro C."/>
            <person name="Lluch J."/>
            <person name="Castinel A."/>
            <person name="Donnadieu C."/>
            <person name="Desvignes T."/>
            <person name="Floi Bucao C."/>
            <person name="Jouanno E."/>
            <person name="Wen M."/>
            <person name="Mejri S."/>
            <person name="Dirks R."/>
            <person name="Jansen H."/>
            <person name="Henkel C."/>
            <person name="Chen W.J."/>
            <person name="Zahm M."/>
            <person name="Cabau C."/>
            <person name="Klopp C."/>
            <person name="Thompson A.W."/>
            <person name="Robinson-Rechavi M."/>
            <person name="Braasch I."/>
            <person name="Lecointre G."/>
            <person name="Bobe J."/>
            <person name="Postlethwait J.H."/>
            <person name="Berthelot C."/>
            <person name="Roest Crollius H."/>
            <person name="Guiguen Y."/>
        </authorList>
    </citation>
    <scope>NUCLEOTIDE SEQUENCE</scope>
    <source>
        <strain evidence="1">WJC10195</strain>
    </source>
</reference>
<evidence type="ECO:0000313" key="1">
    <source>
        <dbReference type="EMBL" id="KAJ8353239.1"/>
    </source>
</evidence>
<sequence>MWLVCHVALSRNAHTWVFAKPGRLGFVALWWADEMGGIGPPLPEKNSALQSYTGLFFIQSGLPLWPKAWVSPMPA</sequence>